<dbReference type="OrthoDB" id="3295813at2"/>
<evidence type="ECO:0008006" key="3">
    <source>
        <dbReference type="Google" id="ProtNLM"/>
    </source>
</evidence>
<protein>
    <recommendedName>
        <fullName evidence="3">YbjN domain-containing protein</fullName>
    </recommendedName>
</protein>
<evidence type="ECO:0000313" key="2">
    <source>
        <dbReference type="Proteomes" id="UP000292274"/>
    </source>
</evidence>
<dbReference type="AlphaFoldDB" id="A0A4R0GJ84"/>
<accession>A0A4R0GJ84</accession>
<comment type="caution">
    <text evidence="1">The sequence shown here is derived from an EMBL/GenBank/DDBJ whole genome shotgun (WGS) entry which is preliminary data.</text>
</comment>
<dbReference type="EMBL" id="SJJR01000014">
    <property type="protein sequence ID" value="TCB95421.1"/>
    <property type="molecule type" value="Genomic_DNA"/>
</dbReference>
<dbReference type="RefSeq" id="WP_131305695.1">
    <property type="nucleotide sequence ID" value="NZ_SJJR01000014.1"/>
</dbReference>
<dbReference type="SUPFAM" id="SSF69635">
    <property type="entry name" value="Type III secretory system chaperone-like"/>
    <property type="match status" value="1"/>
</dbReference>
<keyword evidence="2" id="KW-1185">Reference proteome</keyword>
<gene>
    <name evidence="1" type="ORF">E0H26_19700</name>
</gene>
<proteinExistence type="predicted"/>
<dbReference type="Proteomes" id="UP000292274">
    <property type="component" value="Unassembled WGS sequence"/>
</dbReference>
<sequence>MPTWHELCEHARTKYQLDKIEDGWFSLIWSYAEGRTQQIVVSRYEVFDQEWIEFRSYVCAEAELSPQVALRKNATFGVGALVIDDDGDYALIHRTPLATLDQEEFALPLRALAATADELEKQHTARDEH</sequence>
<evidence type="ECO:0000313" key="1">
    <source>
        <dbReference type="EMBL" id="TCB95421.1"/>
    </source>
</evidence>
<name>A0A4R0GJ84_9ACTN</name>
<reference evidence="1 2" key="1">
    <citation type="submission" date="2019-02" db="EMBL/GenBank/DDBJ databases">
        <title>Jishengella sp. nov., isolated from a root of Zingiber montanum.</title>
        <authorList>
            <person name="Kuncharoen N."/>
            <person name="Kudo T."/>
            <person name="Masahiro Y."/>
            <person name="Ohkuma M."/>
            <person name="Tanasupawat S."/>
        </authorList>
    </citation>
    <scope>NUCLEOTIDE SEQUENCE [LARGE SCALE GENOMIC DNA]</scope>
    <source>
        <strain evidence="1 2">PLAI 1-1</strain>
    </source>
</reference>
<organism evidence="1 2">
    <name type="scientific">Micromonospora zingiberis</name>
    <dbReference type="NCBI Taxonomy" id="2053011"/>
    <lineage>
        <taxon>Bacteria</taxon>
        <taxon>Bacillati</taxon>
        <taxon>Actinomycetota</taxon>
        <taxon>Actinomycetes</taxon>
        <taxon>Micromonosporales</taxon>
        <taxon>Micromonosporaceae</taxon>
        <taxon>Micromonospora</taxon>
    </lineage>
</organism>
<dbReference type="Gene3D" id="3.30.1460.10">
    <property type="match status" value="1"/>
</dbReference>